<feature type="region of interest" description="Disordered" evidence="1">
    <location>
        <begin position="141"/>
        <end position="162"/>
    </location>
</feature>
<dbReference type="HOGENOM" id="CLU_100275_4_0_4"/>
<dbReference type="InterPro" id="IPR036102">
    <property type="entry name" value="OsmC/Ohrsf"/>
</dbReference>
<evidence type="ECO:0000256" key="1">
    <source>
        <dbReference type="SAM" id="MobiDB-lite"/>
    </source>
</evidence>
<gene>
    <name evidence="2" type="ORF">BKIR_c55_2023</name>
</gene>
<reference evidence="2 3" key="2">
    <citation type="submission" date="2011-10" db="EMBL/GenBank/DDBJ databases">
        <title>Draft genome sequence of Candidatus Burkholderia kirkii.</title>
        <authorList>
            <person name="Carlier A.L."/>
            <person name="Eberl L."/>
        </authorList>
    </citation>
    <scope>NUCLEOTIDE SEQUENCE [LARGE SCALE GENOMIC DNA]</scope>
    <source>
        <strain evidence="2 3">UZHbot1</strain>
    </source>
</reference>
<dbReference type="PANTHER" id="PTHR39624:SF2">
    <property type="entry name" value="OSMC-LIKE PROTEIN"/>
    <property type="match status" value="1"/>
</dbReference>
<dbReference type="Gene3D" id="3.30.300.20">
    <property type="match status" value="1"/>
</dbReference>
<keyword evidence="3" id="KW-1185">Reference proteome</keyword>
<dbReference type="InterPro" id="IPR015946">
    <property type="entry name" value="KH_dom-like_a/b"/>
</dbReference>
<dbReference type="PANTHER" id="PTHR39624">
    <property type="entry name" value="PROTEIN INVOLVED IN RIMO-MEDIATED BETA-METHYLTHIOLATION OF RIBOSOMAL PROTEIN S12 YCAO"/>
    <property type="match status" value="1"/>
</dbReference>
<organism evidence="2 3">
    <name type="scientific">Candidatus Paraburkholderia kirkii UZHbot1</name>
    <dbReference type="NCBI Taxonomy" id="1055526"/>
    <lineage>
        <taxon>Bacteria</taxon>
        <taxon>Pseudomonadati</taxon>
        <taxon>Pseudomonadota</taxon>
        <taxon>Betaproteobacteria</taxon>
        <taxon>Burkholderiales</taxon>
        <taxon>Burkholderiaceae</taxon>
        <taxon>Paraburkholderia</taxon>
    </lineage>
</organism>
<dbReference type="InterPro" id="IPR003718">
    <property type="entry name" value="OsmC/Ohr_fam"/>
</dbReference>
<dbReference type="STRING" id="1055526.BKIR_c55_2023"/>
<sequence>MALSRTQTTQEQRMAGPTVTASIGNTDFQVRLEDGTHSWIVDEPARGGGGTGLEPASLLLASLGACTSITLKMYAKRKEWPLEEIHVELSMKSTAEGTNIDRRIALKGVLSDEQRERLLQIANACPMHKVLSGVIHIASGSRRSKASQAPPTKETVVLNSNI</sequence>
<dbReference type="Pfam" id="PF02566">
    <property type="entry name" value="OsmC"/>
    <property type="match status" value="1"/>
</dbReference>
<dbReference type="AlphaFoldDB" id="G4MF17"/>
<dbReference type="EMBL" id="CAFE01000224">
    <property type="protein sequence ID" value="CCD39746.1"/>
    <property type="molecule type" value="Genomic_DNA"/>
</dbReference>
<name>G4MF17_9BURK</name>
<evidence type="ECO:0000313" key="3">
    <source>
        <dbReference type="Proteomes" id="UP000003511"/>
    </source>
</evidence>
<dbReference type="SUPFAM" id="SSF82784">
    <property type="entry name" value="OsmC-like"/>
    <property type="match status" value="1"/>
</dbReference>
<proteinExistence type="predicted"/>
<protein>
    <submittedName>
        <fullName evidence="2">Predicted redox protein, regulator of disulfide bond formation</fullName>
    </submittedName>
</protein>
<accession>G4MF17</accession>
<comment type="caution">
    <text evidence="2">The sequence shown here is derived from an EMBL/GenBank/DDBJ whole genome shotgun (WGS) entry which is preliminary data.</text>
</comment>
<dbReference type="Proteomes" id="UP000003511">
    <property type="component" value="Unassembled WGS sequence"/>
</dbReference>
<evidence type="ECO:0000313" key="2">
    <source>
        <dbReference type="EMBL" id="CCD39746.1"/>
    </source>
</evidence>
<dbReference type="BioCyc" id="CBUR1055526:G10QW-28-MONOMER"/>
<reference evidence="2 3" key="1">
    <citation type="submission" date="2011-09" db="EMBL/GenBank/DDBJ databases">
        <authorList>
            <person name="Carlier A."/>
        </authorList>
    </citation>
    <scope>NUCLEOTIDE SEQUENCE [LARGE SCALE GENOMIC DNA]</scope>
    <source>
        <strain evidence="2 3">UZHbot1</strain>
    </source>
</reference>